<protein>
    <submittedName>
        <fullName evidence="10 11">Uncharacterized protein</fullName>
    </submittedName>
</protein>
<sequence>MKLICLWVFVCLFWAGSRAESCLSCNPEECLPVTDCVAGIIKDQCGCCDVCAKSEFELCDHTRLPSLNMYGKCGEDLECTIRTDLNEGESQEAICYCKSQESVCGTDNFTYDNICQLRASAVVTKSGVTLAREGPCNTAPVIIVNPENVKNVSGSSISLSCEAKGFPIPVIEWTWTRVDKQTVTLPSDDLHVSINMRGGPEKYHVSGWLQIIGLKKEHEGDYSCIAQNDFGFVKSSARVNVVRSGDRFKGEF</sequence>
<dbReference type="KEGG" id="hro:HELRODRAFT_185515"/>
<feature type="domain" description="Ig-like" evidence="7">
    <location>
        <begin position="140"/>
        <end position="240"/>
    </location>
</feature>
<name>T1FMX2_HELRO</name>
<dbReference type="RefSeq" id="XP_009016644.1">
    <property type="nucleotide sequence ID" value="XM_009018396.1"/>
</dbReference>
<dbReference type="GO" id="GO:0009966">
    <property type="term" value="P:regulation of signal transduction"/>
    <property type="evidence" value="ECO:0000318"/>
    <property type="project" value="GO_Central"/>
</dbReference>
<dbReference type="InterPro" id="IPR002350">
    <property type="entry name" value="Kazal_dom"/>
</dbReference>
<keyword evidence="2" id="KW-0964">Secreted</keyword>
<keyword evidence="12" id="KW-1185">Reference proteome</keyword>
<dbReference type="InterPro" id="IPR003599">
    <property type="entry name" value="Ig_sub"/>
</dbReference>
<dbReference type="CTD" id="20210171"/>
<reference evidence="11" key="3">
    <citation type="submission" date="2015-06" db="UniProtKB">
        <authorList>
            <consortium name="EnsemblMetazoa"/>
        </authorList>
    </citation>
    <scope>IDENTIFICATION</scope>
</reference>
<dbReference type="InterPro" id="IPR013783">
    <property type="entry name" value="Ig-like_fold"/>
</dbReference>
<feature type="domain" description="Kazal-like" evidence="9">
    <location>
        <begin position="89"/>
        <end position="138"/>
    </location>
</feature>
<dbReference type="GO" id="GO:0005520">
    <property type="term" value="F:insulin-like growth factor binding"/>
    <property type="evidence" value="ECO:0007669"/>
    <property type="project" value="InterPro"/>
</dbReference>
<dbReference type="EnsemblMetazoa" id="HelroT185515">
    <property type="protein sequence ID" value="HelroP185515"/>
    <property type="gene ID" value="HelroG185515"/>
</dbReference>
<dbReference type="SMART" id="SM00409">
    <property type="entry name" value="IG"/>
    <property type="match status" value="1"/>
</dbReference>
<dbReference type="SMART" id="SM00408">
    <property type="entry name" value="IGc2"/>
    <property type="match status" value="1"/>
</dbReference>
<dbReference type="SMART" id="SM00280">
    <property type="entry name" value="KAZAL"/>
    <property type="match status" value="1"/>
</dbReference>
<accession>T1FMX2</accession>
<comment type="subcellular location">
    <subcellularLocation>
        <location evidence="1">Secreted</location>
    </subcellularLocation>
</comment>
<keyword evidence="3 6" id="KW-0732">Signal</keyword>
<dbReference type="GO" id="GO:0005576">
    <property type="term" value="C:extracellular region"/>
    <property type="evidence" value="ECO:0007669"/>
    <property type="project" value="UniProtKB-SubCell"/>
</dbReference>
<evidence type="ECO:0000256" key="5">
    <source>
        <dbReference type="ARBA" id="ARBA00023319"/>
    </source>
</evidence>
<evidence type="ECO:0000259" key="8">
    <source>
        <dbReference type="PROSITE" id="PS51323"/>
    </source>
</evidence>
<dbReference type="Pfam" id="PF07648">
    <property type="entry name" value="Kazal_2"/>
    <property type="match status" value="1"/>
</dbReference>
<dbReference type="GeneID" id="20210171"/>
<dbReference type="PANTHER" id="PTHR14186:SF19">
    <property type="entry name" value="INSULIN-LIKE GROWTH FACTOR-BINDING PROTEIN 7"/>
    <property type="match status" value="1"/>
</dbReference>
<dbReference type="EMBL" id="AMQM01003916">
    <property type="status" value="NOT_ANNOTATED_CDS"/>
    <property type="molecule type" value="Genomic_DNA"/>
</dbReference>
<dbReference type="CDD" id="cd00104">
    <property type="entry name" value="KAZAL_FS"/>
    <property type="match status" value="1"/>
</dbReference>
<dbReference type="SUPFAM" id="SSF48726">
    <property type="entry name" value="Immunoglobulin"/>
    <property type="match status" value="1"/>
</dbReference>
<organism evidence="11 12">
    <name type="scientific">Helobdella robusta</name>
    <name type="common">Californian leech</name>
    <dbReference type="NCBI Taxonomy" id="6412"/>
    <lineage>
        <taxon>Eukaryota</taxon>
        <taxon>Metazoa</taxon>
        <taxon>Spiralia</taxon>
        <taxon>Lophotrochozoa</taxon>
        <taxon>Annelida</taxon>
        <taxon>Clitellata</taxon>
        <taxon>Hirudinea</taxon>
        <taxon>Rhynchobdellida</taxon>
        <taxon>Glossiphoniidae</taxon>
        <taxon>Helobdella</taxon>
    </lineage>
</organism>
<evidence type="ECO:0000259" key="7">
    <source>
        <dbReference type="PROSITE" id="PS50835"/>
    </source>
</evidence>
<proteinExistence type="predicted"/>
<dbReference type="SUPFAM" id="SSF57184">
    <property type="entry name" value="Growth factor receptor domain"/>
    <property type="match status" value="1"/>
</dbReference>
<dbReference type="InParanoid" id="T1FMX2"/>
<dbReference type="FunFam" id="2.60.40.10:FF:000032">
    <property type="entry name" value="palladin isoform X1"/>
    <property type="match status" value="1"/>
</dbReference>
<dbReference type="PANTHER" id="PTHR14186">
    <property type="entry name" value="INSULIN-LIKE GROWTH FACTOR BINDING PROTEIN-RELATED"/>
    <property type="match status" value="1"/>
</dbReference>
<evidence type="ECO:0000256" key="3">
    <source>
        <dbReference type="ARBA" id="ARBA00022729"/>
    </source>
</evidence>
<keyword evidence="5" id="KW-0393">Immunoglobulin domain</keyword>
<dbReference type="GO" id="GO:0001558">
    <property type="term" value="P:regulation of cell growth"/>
    <property type="evidence" value="ECO:0007669"/>
    <property type="project" value="InterPro"/>
</dbReference>
<evidence type="ECO:0000313" key="12">
    <source>
        <dbReference type="Proteomes" id="UP000015101"/>
    </source>
</evidence>
<dbReference type="Gene3D" id="3.30.60.30">
    <property type="match status" value="1"/>
</dbReference>
<dbReference type="Pfam" id="PF00219">
    <property type="entry name" value="IGFBP"/>
    <property type="match status" value="1"/>
</dbReference>
<reference evidence="12" key="1">
    <citation type="submission" date="2012-12" db="EMBL/GenBank/DDBJ databases">
        <authorList>
            <person name="Hellsten U."/>
            <person name="Grimwood J."/>
            <person name="Chapman J.A."/>
            <person name="Shapiro H."/>
            <person name="Aerts A."/>
            <person name="Otillar R.P."/>
            <person name="Terry A.Y."/>
            <person name="Boore J.L."/>
            <person name="Simakov O."/>
            <person name="Marletaz F."/>
            <person name="Cho S.-J."/>
            <person name="Edsinger-Gonzales E."/>
            <person name="Havlak P."/>
            <person name="Kuo D.-H."/>
            <person name="Larsson T."/>
            <person name="Lv J."/>
            <person name="Arendt D."/>
            <person name="Savage R."/>
            <person name="Osoegawa K."/>
            <person name="de Jong P."/>
            <person name="Lindberg D.R."/>
            <person name="Seaver E.C."/>
            <person name="Weisblat D.A."/>
            <person name="Putnam N.H."/>
            <person name="Grigoriev I.V."/>
            <person name="Rokhsar D.S."/>
        </authorList>
    </citation>
    <scope>NUCLEOTIDE SEQUENCE</scope>
</reference>
<dbReference type="STRING" id="6412.T1FMX2"/>
<dbReference type="PROSITE" id="PS51465">
    <property type="entry name" value="KAZAL_2"/>
    <property type="match status" value="1"/>
</dbReference>
<evidence type="ECO:0000313" key="10">
    <source>
        <dbReference type="EMBL" id="ESO05329.1"/>
    </source>
</evidence>
<dbReference type="eggNOG" id="ENOG502R5QG">
    <property type="taxonomic scope" value="Eukaryota"/>
</dbReference>
<dbReference type="InterPro" id="IPR011390">
    <property type="entry name" value="IGFBP_rP_mac25"/>
</dbReference>
<evidence type="ECO:0000313" key="11">
    <source>
        <dbReference type="EnsemblMetazoa" id="HelroP185515"/>
    </source>
</evidence>
<dbReference type="SUPFAM" id="SSF100895">
    <property type="entry name" value="Kazal-type serine protease inhibitors"/>
    <property type="match status" value="1"/>
</dbReference>
<dbReference type="Gene3D" id="4.10.40.20">
    <property type="match status" value="1"/>
</dbReference>
<evidence type="ECO:0000256" key="1">
    <source>
        <dbReference type="ARBA" id="ARBA00004613"/>
    </source>
</evidence>
<dbReference type="HOGENOM" id="CLU_075590_1_1_1"/>
<dbReference type="Pfam" id="PF13927">
    <property type="entry name" value="Ig_3"/>
    <property type="match status" value="1"/>
</dbReference>
<dbReference type="OrthoDB" id="5985519at2759"/>
<gene>
    <name evidence="11" type="primary">20210171</name>
    <name evidence="10" type="ORF">HELRODRAFT_185515</name>
</gene>
<dbReference type="InterPro" id="IPR009030">
    <property type="entry name" value="Growth_fac_rcpt_cys_sf"/>
</dbReference>
<evidence type="ECO:0000256" key="6">
    <source>
        <dbReference type="SAM" id="SignalP"/>
    </source>
</evidence>
<dbReference type="InterPro" id="IPR000867">
    <property type="entry name" value="IGFBP-like"/>
</dbReference>
<evidence type="ECO:0000256" key="2">
    <source>
        <dbReference type="ARBA" id="ARBA00022525"/>
    </source>
</evidence>
<dbReference type="InterPro" id="IPR036058">
    <property type="entry name" value="Kazal_dom_sf"/>
</dbReference>
<dbReference type="InterPro" id="IPR036179">
    <property type="entry name" value="Ig-like_dom_sf"/>
</dbReference>
<dbReference type="InterPro" id="IPR007110">
    <property type="entry name" value="Ig-like_dom"/>
</dbReference>
<dbReference type="InterPro" id="IPR003598">
    <property type="entry name" value="Ig_sub2"/>
</dbReference>
<evidence type="ECO:0000259" key="9">
    <source>
        <dbReference type="PROSITE" id="PS51465"/>
    </source>
</evidence>
<dbReference type="PROSITE" id="PS51323">
    <property type="entry name" value="IGFBP_N_2"/>
    <property type="match status" value="1"/>
</dbReference>
<dbReference type="Gene3D" id="2.60.40.10">
    <property type="entry name" value="Immunoglobulins"/>
    <property type="match status" value="1"/>
</dbReference>
<reference evidence="10 12" key="2">
    <citation type="journal article" date="2013" name="Nature">
        <title>Insights into bilaterian evolution from three spiralian genomes.</title>
        <authorList>
            <person name="Simakov O."/>
            <person name="Marletaz F."/>
            <person name="Cho S.J."/>
            <person name="Edsinger-Gonzales E."/>
            <person name="Havlak P."/>
            <person name="Hellsten U."/>
            <person name="Kuo D.H."/>
            <person name="Larsson T."/>
            <person name="Lv J."/>
            <person name="Arendt D."/>
            <person name="Savage R."/>
            <person name="Osoegawa K."/>
            <person name="de Jong P."/>
            <person name="Grimwood J."/>
            <person name="Chapman J.A."/>
            <person name="Shapiro H."/>
            <person name="Aerts A."/>
            <person name="Otillar R.P."/>
            <person name="Terry A.Y."/>
            <person name="Boore J.L."/>
            <person name="Grigoriev I.V."/>
            <person name="Lindberg D.R."/>
            <person name="Seaver E.C."/>
            <person name="Weisblat D.A."/>
            <person name="Putnam N.H."/>
            <person name="Rokhsar D.S."/>
        </authorList>
    </citation>
    <scope>NUCLEOTIDE SEQUENCE</scope>
</reference>
<dbReference type="PROSITE" id="PS50835">
    <property type="entry name" value="IG_LIKE"/>
    <property type="match status" value="1"/>
</dbReference>
<dbReference type="OMA" id="CHTKNKH"/>
<dbReference type="EMBL" id="KB096365">
    <property type="protein sequence ID" value="ESO05329.1"/>
    <property type="molecule type" value="Genomic_DNA"/>
</dbReference>
<feature type="signal peptide" evidence="6">
    <location>
        <begin position="1"/>
        <end position="19"/>
    </location>
</feature>
<evidence type="ECO:0000256" key="4">
    <source>
        <dbReference type="ARBA" id="ARBA00023157"/>
    </source>
</evidence>
<dbReference type="Proteomes" id="UP000015101">
    <property type="component" value="Unassembled WGS sequence"/>
</dbReference>
<dbReference type="AlphaFoldDB" id="T1FMX2"/>
<keyword evidence="4" id="KW-1015">Disulfide bond</keyword>
<feature type="domain" description="IGFBP N-terminal" evidence="8">
    <location>
        <begin position="18"/>
        <end position="98"/>
    </location>
</feature>
<feature type="chain" id="PRO_5010980875" evidence="6">
    <location>
        <begin position="20"/>
        <end position="252"/>
    </location>
</feature>